<dbReference type="AlphaFoldDB" id="A0A397DCS4"/>
<evidence type="ECO:0000313" key="3">
    <source>
        <dbReference type="Proteomes" id="UP000265716"/>
    </source>
</evidence>
<comment type="caution">
    <text evidence="2">The sequence shown here is derived from an EMBL/GenBank/DDBJ whole genome shotgun (WGS) entry which is preliminary data.</text>
</comment>
<accession>A0A397DCS4</accession>
<keyword evidence="1" id="KW-0812">Transmembrane</keyword>
<name>A0A397DCS4_APHAT</name>
<evidence type="ECO:0000313" key="2">
    <source>
        <dbReference type="EMBL" id="RHY62881.1"/>
    </source>
</evidence>
<feature type="transmembrane region" description="Helical" evidence="1">
    <location>
        <begin position="39"/>
        <end position="55"/>
    </location>
</feature>
<feature type="non-terminal residue" evidence="2">
    <location>
        <position position="1"/>
    </location>
</feature>
<keyword evidence="1" id="KW-1133">Transmembrane helix</keyword>
<feature type="transmembrane region" description="Helical" evidence="1">
    <location>
        <begin position="12"/>
        <end position="33"/>
    </location>
</feature>
<proteinExistence type="predicted"/>
<sequence length="90" mass="9645">VDMREYLSPTCLVVKMAGLVTAYAAVTSSFYMVRNLPRSFFAALAGAVTIAFLVTDGQYGLFDRSAGLGITDTNFTKCVSAISENAIHLL</sequence>
<gene>
    <name evidence="2" type="ORF">DYB38_012643</name>
</gene>
<keyword evidence="1" id="KW-0472">Membrane</keyword>
<dbReference type="Proteomes" id="UP000265716">
    <property type="component" value="Unassembled WGS sequence"/>
</dbReference>
<reference evidence="2 3" key="1">
    <citation type="submission" date="2018-08" db="EMBL/GenBank/DDBJ databases">
        <title>Aphanomyces genome sequencing and annotation.</title>
        <authorList>
            <person name="Minardi D."/>
            <person name="Oidtmann B."/>
            <person name="Van Der Giezen M."/>
            <person name="Studholme D.J."/>
        </authorList>
    </citation>
    <scope>NUCLEOTIDE SEQUENCE [LARGE SCALE GENOMIC DNA]</scope>
    <source>
        <strain evidence="2 3">SA</strain>
    </source>
</reference>
<protein>
    <submittedName>
        <fullName evidence="2">Uncharacterized protein</fullName>
    </submittedName>
</protein>
<organism evidence="2 3">
    <name type="scientific">Aphanomyces astaci</name>
    <name type="common">Crayfish plague agent</name>
    <dbReference type="NCBI Taxonomy" id="112090"/>
    <lineage>
        <taxon>Eukaryota</taxon>
        <taxon>Sar</taxon>
        <taxon>Stramenopiles</taxon>
        <taxon>Oomycota</taxon>
        <taxon>Saprolegniomycetes</taxon>
        <taxon>Saprolegniales</taxon>
        <taxon>Verrucalvaceae</taxon>
        <taxon>Aphanomyces</taxon>
    </lineage>
</organism>
<evidence type="ECO:0000256" key="1">
    <source>
        <dbReference type="SAM" id="Phobius"/>
    </source>
</evidence>
<dbReference type="EMBL" id="QUTC01004708">
    <property type="protein sequence ID" value="RHY62881.1"/>
    <property type="molecule type" value="Genomic_DNA"/>
</dbReference>